<evidence type="ECO:0000313" key="2">
    <source>
        <dbReference type="Proteomes" id="UP000828048"/>
    </source>
</evidence>
<comment type="caution">
    <text evidence="1">The sequence shown here is derived from an EMBL/GenBank/DDBJ whole genome shotgun (WGS) entry which is preliminary data.</text>
</comment>
<protein>
    <submittedName>
        <fullName evidence="1">Uncharacterized protein</fullName>
    </submittedName>
</protein>
<reference evidence="1 2" key="1">
    <citation type="journal article" date="2021" name="Hortic Res">
        <title>High-quality reference genome and annotation aids understanding of berry development for evergreen blueberry (Vaccinium darrowii).</title>
        <authorList>
            <person name="Yu J."/>
            <person name="Hulse-Kemp A.M."/>
            <person name="Babiker E."/>
            <person name="Staton M."/>
        </authorList>
    </citation>
    <scope>NUCLEOTIDE SEQUENCE [LARGE SCALE GENOMIC DNA]</scope>
    <source>
        <strain evidence="2">cv. NJ 8807/NJ 8810</strain>
        <tissue evidence="1">Young leaf</tissue>
    </source>
</reference>
<organism evidence="1 2">
    <name type="scientific">Vaccinium darrowii</name>
    <dbReference type="NCBI Taxonomy" id="229202"/>
    <lineage>
        <taxon>Eukaryota</taxon>
        <taxon>Viridiplantae</taxon>
        <taxon>Streptophyta</taxon>
        <taxon>Embryophyta</taxon>
        <taxon>Tracheophyta</taxon>
        <taxon>Spermatophyta</taxon>
        <taxon>Magnoliopsida</taxon>
        <taxon>eudicotyledons</taxon>
        <taxon>Gunneridae</taxon>
        <taxon>Pentapetalae</taxon>
        <taxon>asterids</taxon>
        <taxon>Ericales</taxon>
        <taxon>Ericaceae</taxon>
        <taxon>Vaccinioideae</taxon>
        <taxon>Vaccinieae</taxon>
        <taxon>Vaccinium</taxon>
    </lineage>
</organism>
<proteinExistence type="predicted"/>
<gene>
    <name evidence="1" type="ORF">Vadar_025651</name>
</gene>
<dbReference type="EMBL" id="CM037158">
    <property type="protein sequence ID" value="KAH7852504.1"/>
    <property type="molecule type" value="Genomic_DNA"/>
</dbReference>
<evidence type="ECO:0000313" key="1">
    <source>
        <dbReference type="EMBL" id="KAH7852504.1"/>
    </source>
</evidence>
<sequence>MDLEGKGKDNFNGRRDLEKRGIRKAKHPQKLSSDKFYLPPRCYSMDNGEQTMMCNLLKEVKVPDGYASNIFRCFNVKKRTISGLKSHDSHVLMKQLLPIAVSRTLPKKVSKPLIELCNFFRQLCSKVLKVDELDDLQSRIVLTLCELEKIFPPSFFDIMEHLPIHLVEEAKTAGPMQYPWMYYAERYLMTLKSYVRNRALPEGSIVEGYFVEECMTFYSRYLDDVESKLNRPVGNYDGGGEGQVGEIAMADAIERGRIPDPPPRWYPLGSIVSSSSEVATQMGVMARDGSLLPLHYNDWRYVPPHYKRRVWEEIKAHTTADDSMERWFMQSLGKKWQGWKSEAKKQGYKPYDNDTDRLAHSLDRVTEEKWRWFVYYWSHDKKKCRKDATDLNEETSAILDEIFIQAIGLERPGHKRGCGLEVTSTLQLAAKKQNQESSKPLVDLREFHKMKLKLGKIENAFETMGNIFEDSDDDLHESFLKEKAPDASSVHRQMTTDSHRDNKQERHPESREAGLLSQLNSRPNSQGEGSPTNPNSQAKSGPSETGKNQQTTKEADVQALAKLTRALNKKGCPTNPSSQAKSGPSETGNMQQIAKEARVQALAELTHAFNQKVSIVKMHFATRKILGSMFWTVFLGL</sequence>
<dbReference type="Proteomes" id="UP000828048">
    <property type="component" value="Chromosome 8"/>
</dbReference>
<accession>A0ACB7YI52</accession>
<keyword evidence="2" id="KW-1185">Reference proteome</keyword>
<name>A0ACB7YI52_9ERIC</name>